<dbReference type="GO" id="GO:0034399">
    <property type="term" value="C:nuclear periphery"/>
    <property type="evidence" value="ECO:0007669"/>
    <property type="project" value="TreeGrafter"/>
</dbReference>
<evidence type="ECO:0000313" key="10">
    <source>
        <dbReference type="Proteomes" id="UP000261560"/>
    </source>
</evidence>
<keyword evidence="4" id="KW-0690">Ribosome biogenesis</keyword>
<evidence type="ECO:0000256" key="4">
    <source>
        <dbReference type="ARBA" id="ARBA00022517"/>
    </source>
</evidence>
<dbReference type="STRING" id="30732.ENSOMEP00000007456"/>
<dbReference type="OMA" id="RETMFHR"/>
<dbReference type="GO" id="GO:0042273">
    <property type="term" value="P:ribosomal large subunit biogenesis"/>
    <property type="evidence" value="ECO:0007669"/>
    <property type="project" value="TreeGrafter"/>
</dbReference>
<feature type="region of interest" description="Disordered" evidence="7">
    <location>
        <begin position="224"/>
        <end position="314"/>
    </location>
</feature>
<dbReference type="AlphaFoldDB" id="A0A3B3BPB6"/>
<name>A0A3B3BPB6_ORYME</name>
<dbReference type="GO" id="GO:0006364">
    <property type="term" value="P:rRNA processing"/>
    <property type="evidence" value="ECO:0007669"/>
    <property type="project" value="TreeGrafter"/>
</dbReference>
<dbReference type="Ensembl" id="ENSOMET00000004096.1">
    <property type="protein sequence ID" value="ENSOMEP00000007456.1"/>
    <property type="gene ID" value="ENSOMEG00000008553.1"/>
</dbReference>
<dbReference type="EMBL" id="WKFB01000158">
    <property type="protein sequence ID" value="KAF6733401.1"/>
    <property type="molecule type" value="Genomic_DNA"/>
</dbReference>
<dbReference type="OrthoDB" id="443772at2759"/>
<dbReference type="GO" id="GO:0005730">
    <property type="term" value="C:nucleolus"/>
    <property type="evidence" value="ECO:0007669"/>
    <property type="project" value="UniProtKB-SubCell"/>
</dbReference>
<dbReference type="PANTHER" id="PTHR13028:SF0">
    <property type="entry name" value="RRNA-PROCESSING PROTEIN EBP2-RELATED"/>
    <property type="match status" value="1"/>
</dbReference>
<feature type="compositionally biased region" description="Basic residues" evidence="7">
    <location>
        <begin position="283"/>
        <end position="314"/>
    </location>
</feature>
<dbReference type="GeneTree" id="ENSGT00390000014984"/>
<dbReference type="Pfam" id="PF05890">
    <property type="entry name" value="Ebp2"/>
    <property type="match status" value="1"/>
</dbReference>
<dbReference type="Proteomes" id="UP000646548">
    <property type="component" value="Unassembled WGS sequence"/>
</dbReference>
<reference evidence="8" key="2">
    <citation type="journal article" name="BMC Genomics">
        <title>Long-read sequencing and de novo genome assembly of marine medaka (Oryzias melastigma).</title>
        <authorList>
            <person name="Liang P."/>
            <person name="Saqib H.S.A."/>
            <person name="Ni X."/>
            <person name="Shen Y."/>
        </authorList>
    </citation>
    <scope>NUCLEOTIDE SEQUENCE</scope>
    <source>
        <strain evidence="8">Bigg-433</strain>
    </source>
</reference>
<evidence type="ECO:0000256" key="1">
    <source>
        <dbReference type="ARBA" id="ARBA00003387"/>
    </source>
</evidence>
<accession>A0A3B3BPB6</accession>
<comment type="function">
    <text evidence="1">Required for the processing of the 27S pre-rRNA.</text>
</comment>
<keyword evidence="5" id="KW-0175">Coiled coil</keyword>
<evidence type="ECO:0000256" key="2">
    <source>
        <dbReference type="ARBA" id="ARBA00004604"/>
    </source>
</evidence>
<evidence type="ECO:0000256" key="7">
    <source>
        <dbReference type="SAM" id="MobiDB-lite"/>
    </source>
</evidence>
<sequence>MVIALKTMESAEEESLLGLESEEEDSELSDGELQEAFTKGLLKPGMNVLVEKTKKLVNNVEGLKQCLADFRRDLSWVERLDLTCLPAKDALSQVEGKVPTETNGGPDAEDDFQREMFFYRQAQATVLEALPLMKMHDINTRRPDDYFAEMAKSDQHMQKIRQKLTTKQMILEKSEKAKKLREQRKFGKKVQIEVIQKRQKEKKAMMTAVKKYQKGMSDKLDFLEGDQKKGKDSSGGPSKALNKKGPSAKRKYKDQKFGFGGKKSGKKWNTKESYNDVSGFKARVAHAKGGKKGKKGKQNKRPGKSVRKKMKGRS</sequence>
<comment type="similarity">
    <text evidence="3">Belongs to the EBP2 family.</text>
</comment>
<comment type="subcellular location">
    <subcellularLocation>
        <location evidence="2">Nucleus</location>
        <location evidence="2">Nucleolus</location>
    </subcellularLocation>
</comment>
<evidence type="ECO:0000313" key="8">
    <source>
        <dbReference type="EMBL" id="KAF6733401.1"/>
    </source>
</evidence>
<reference evidence="9" key="1">
    <citation type="submission" date="2025-05" db="UniProtKB">
        <authorList>
            <consortium name="Ensembl"/>
        </authorList>
    </citation>
    <scope>IDENTIFICATION</scope>
</reference>
<keyword evidence="10" id="KW-1185">Reference proteome</keyword>
<keyword evidence="6" id="KW-0539">Nucleus</keyword>
<evidence type="ECO:0000256" key="3">
    <source>
        <dbReference type="ARBA" id="ARBA00007336"/>
    </source>
</evidence>
<dbReference type="InterPro" id="IPR008610">
    <property type="entry name" value="Ebp2"/>
</dbReference>
<evidence type="ECO:0000313" key="9">
    <source>
        <dbReference type="Ensembl" id="ENSOMEP00000007456.1"/>
    </source>
</evidence>
<dbReference type="PaxDb" id="30732-ENSOMEP00000007456"/>
<evidence type="ECO:0000256" key="5">
    <source>
        <dbReference type="ARBA" id="ARBA00023054"/>
    </source>
</evidence>
<proteinExistence type="inferred from homology"/>
<dbReference type="Proteomes" id="UP000261560">
    <property type="component" value="Unplaced"/>
</dbReference>
<dbReference type="PANTHER" id="PTHR13028">
    <property type="entry name" value="RRNA PROCESSING PROTEIN EBNA1-BINDING PROTEIN-RELATED"/>
    <property type="match status" value="1"/>
</dbReference>
<organism evidence="9 10">
    <name type="scientific">Oryzias melastigma</name>
    <name type="common">Marine medaka</name>
    <dbReference type="NCBI Taxonomy" id="30732"/>
    <lineage>
        <taxon>Eukaryota</taxon>
        <taxon>Metazoa</taxon>
        <taxon>Chordata</taxon>
        <taxon>Craniata</taxon>
        <taxon>Vertebrata</taxon>
        <taxon>Euteleostomi</taxon>
        <taxon>Actinopterygii</taxon>
        <taxon>Neopterygii</taxon>
        <taxon>Teleostei</taxon>
        <taxon>Neoteleostei</taxon>
        <taxon>Acanthomorphata</taxon>
        <taxon>Ovalentaria</taxon>
        <taxon>Atherinomorphae</taxon>
        <taxon>Beloniformes</taxon>
        <taxon>Adrianichthyidae</taxon>
        <taxon>Oryziinae</taxon>
        <taxon>Oryzias</taxon>
    </lineage>
</organism>
<evidence type="ECO:0000256" key="6">
    <source>
        <dbReference type="ARBA" id="ARBA00023242"/>
    </source>
</evidence>
<dbReference type="GO" id="GO:0030687">
    <property type="term" value="C:preribosome, large subunit precursor"/>
    <property type="evidence" value="ECO:0007669"/>
    <property type="project" value="TreeGrafter"/>
</dbReference>
<gene>
    <name evidence="8" type="ORF">FQA47_004102</name>
</gene>
<protein>
    <submittedName>
        <fullName evidence="9">EBNA1 binding protein 2</fullName>
    </submittedName>
    <submittedName>
        <fullName evidence="8">Putative rRNA-processing protein EBP2</fullName>
    </submittedName>
</protein>